<accession>A0ABP8U2N6</accession>
<feature type="transmembrane region" description="Helical" evidence="1">
    <location>
        <begin position="240"/>
        <end position="261"/>
    </location>
</feature>
<gene>
    <name evidence="2" type="ORF">GCM10023196_006600</name>
</gene>
<comment type="caution">
    <text evidence="2">The sequence shown here is derived from an EMBL/GenBank/DDBJ whole genome shotgun (WGS) entry which is preliminary data.</text>
</comment>
<dbReference type="RefSeq" id="WP_345429096.1">
    <property type="nucleotide sequence ID" value="NZ_BAABHK010000001.1"/>
</dbReference>
<sequence length="266" mass="27341">MTVTTTAHRAPRIREGGLHGAIAAEWTKLWSVRSTWWCLLSAAMVTALVCAQLAVSHVYDNTHAGRPHPGVASAGELAISAMSLVQVVVIAPAMLMITSEYSTGLIRSTLLWTPVRHRMLLAKVIVLAPVMFAIGTALGLLGAGAARPMLGRWGTFPVTGVVADALSVGAYIAVVGVFTLGVGAVLRSAVGTLTGVFLVLMVVPTLLGVAGGAGEKVADALPSIAGQHFMRGDADPYGPAGGLAVTAAWAVAALLAGAWVLHRRDA</sequence>
<evidence type="ECO:0000313" key="3">
    <source>
        <dbReference type="Proteomes" id="UP001501442"/>
    </source>
</evidence>
<keyword evidence="1" id="KW-1133">Transmembrane helix</keyword>
<keyword evidence="3" id="KW-1185">Reference proteome</keyword>
<protein>
    <submittedName>
        <fullName evidence="2">ABC transporter permease subunit</fullName>
    </submittedName>
</protein>
<feature type="transmembrane region" description="Helical" evidence="1">
    <location>
        <begin position="120"/>
        <end position="145"/>
    </location>
</feature>
<feature type="transmembrane region" description="Helical" evidence="1">
    <location>
        <begin position="36"/>
        <end position="59"/>
    </location>
</feature>
<organism evidence="2 3">
    <name type="scientific">Actinoallomurus vinaceus</name>
    <dbReference type="NCBI Taxonomy" id="1080074"/>
    <lineage>
        <taxon>Bacteria</taxon>
        <taxon>Bacillati</taxon>
        <taxon>Actinomycetota</taxon>
        <taxon>Actinomycetes</taxon>
        <taxon>Streptosporangiales</taxon>
        <taxon>Thermomonosporaceae</taxon>
        <taxon>Actinoallomurus</taxon>
    </lineage>
</organism>
<proteinExistence type="predicted"/>
<feature type="transmembrane region" description="Helical" evidence="1">
    <location>
        <begin position="193"/>
        <end position="213"/>
    </location>
</feature>
<feature type="transmembrane region" description="Helical" evidence="1">
    <location>
        <begin position="165"/>
        <end position="186"/>
    </location>
</feature>
<keyword evidence="1" id="KW-0812">Transmembrane</keyword>
<dbReference type="Proteomes" id="UP001501442">
    <property type="component" value="Unassembled WGS sequence"/>
</dbReference>
<evidence type="ECO:0000256" key="1">
    <source>
        <dbReference type="SAM" id="Phobius"/>
    </source>
</evidence>
<dbReference type="EMBL" id="BAABHK010000001">
    <property type="protein sequence ID" value="GAA4620886.1"/>
    <property type="molecule type" value="Genomic_DNA"/>
</dbReference>
<keyword evidence="1" id="KW-0472">Membrane</keyword>
<name>A0ABP8U2N6_9ACTN</name>
<evidence type="ECO:0000313" key="2">
    <source>
        <dbReference type="EMBL" id="GAA4620886.1"/>
    </source>
</evidence>
<reference evidence="3" key="1">
    <citation type="journal article" date="2019" name="Int. J. Syst. Evol. Microbiol.">
        <title>The Global Catalogue of Microorganisms (GCM) 10K type strain sequencing project: providing services to taxonomists for standard genome sequencing and annotation.</title>
        <authorList>
            <consortium name="The Broad Institute Genomics Platform"/>
            <consortium name="The Broad Institute Genome Sequencing Center for Infectious Disease"/>
            <person name="Wu L."/>
            <person name="Ma J."/>
        </authorList>
    </citation>
    <scope>NUCLEOTIDE SEQUENCE [LARGE SCALE GENOMIC DNA]</scope>
    <source>
        <strain evidence="3">JCM 17939</strain>
    </source>
</reference>
<feature type="transmembrane region" description="Helical" evidence="1">
    <location>
        <begin position="79"/>
        <end position="99"/>
    </location>
</feature>